<reference evidence="2" key="1">
    <citation type="submission" date="2016-10" db="EMBL/GenBank/DDBJ databases">
        <title>Sequence of Gallionella enrichment culture.</title>
        <authorList>
            <person name="Poehlein A."/>
            <person name="Muehling M."/>
            <person name="Daniel R."/>
        </authorList>
    </citation>
    <scope>NUCLEOTIDE SEQUENCE</scope>
</reference>
<organism evidence="2">
    <name type="scientific">mine drainage metagenome</name>
    <dbReference type="NCBI Taxonomy" id="410659"/>
    <lineage>
        <taxon>unclassified sequences</taxon>
        <taxon>metagenomes</taxon>
        <taxon>ecological metagenomes</taxon>
    </lineage>
</organism>
<evidence type="ECO:0000313" key="2">
    <source>
        <dbReference type="EMBL" id="OIQ67390.1"/>
    </source>
</evidence>
<accession>A0A1J5P819</accession>
<protein>
    <recommendedName>
        <fullName evidence="1">HTH-like domain-containing protein</fullName>
    </recommendedName>
</protein>
<dbReference type="InterPro" id="IPR056975">
    <property type="entry name" value="HTH_73"/>
</dbReference>
<dbReference type="EMBL" id="MLJW01005959">
    <property type="protein sequence ID" value="OIQ67390.1"/>
    <property type="molecule type" value="Genomic_DNA"/>
</dbReference>
<name>A0A1J5P819_9ZZZZ</name>
<sequence>MDMDTIFRSIKRAIDAAPRNDYTAELHLQVIKYSDQFEAITAKDFCAGVDLAPSYGTEFAKMRKIAVRLRNAGLDPERI</sequence>
<feature type="domain" description="HTH-like" evidence="1">
    <location>
        <begin position="4"/>
        <end position="71"/>
    </location>
</feature>
<evidence type="ECO:0000259" key="1">
    <source>
        <dbReference type="Pfam" id="PF24718"/>
    </source>
</evidence>
<dbReference type="Pfam" id="PF24718">
    <property type="entry name" value="HTH_73"/>
    <property type="match status" value="1"/>
</dbReference>
<gene>
    <name evidence="2" type="ORF">GALL_510320</name>
</gene>
<dbReference type="AlphaFoldDB" id="A0A1J5P819"/>
<proteinExistence type="predicted"/>
<comment type="caution">
    <text evidence="2">The sequence shown here is derived from an EMBL/GenBank/DDBJ whole genome shotgun (WGS) entry which is preliminary data.</text>
</comment>